<dbReference type="EMBL" id="QCXX01000002">
    <property type="protein sequence ID" value="PUV24705.1"/>
    <property type="molecule type" value="Genomic_DNA"/>
</dbReference>
<comment type="caution">
    <text evidence="2">The sequence shown here is derived from an EMBL/GenBank/DDBJ whole genome shotgun (WGS) entry which is preliminary data.</text>
</comment>
<proteinExistence type="predicted"/>
<keyword evidence="3" id="KW-1185">Reference proteome</keyword>
<dbReference type="RefSeq" id="WP_108633040.1">
    <property type="nucleotide sequence ID" value="NZ_QCXX01000002.1"/>
</dbReference>
<evidence type="ECO:0000313" key="2">
    <source>
        <dbReference type="EMBL" id="PUV24705.1"/>
    </source>
</evidence>
<dbReference type="InterPro" id="IPR016097">
    <property type="entry name" value="DUF695"/>
</dbReference>
<reference evidence="2 3" key="1">
    <citation type="submission" date="2018-04" db="EMBL/GenBank/DDBJ databases">
        <title>Sphingobacterium sp. M46 Genome.</title>
        <authorList>
            <person name="Cheng J."/>
            <person name="Li Y."/>
        </authorList>
    </citation>
    <scope>NUCLEOTIDE SEQUENCE [LARGE SCALE GENOMIC DNA]</scope>
    <source>
        <strain evidence="2 3">M46</strain>
    </source>
</reference>
<gene>
    <name evidence="2" type="ORF">DCO56_06925</name>
</gene>
<evidence type="ECO:0000259" key="1">
    <source>
        <dbReference type="Pfam" id="PF05117"/>
    </source>
</evidence>
<organism evidence="2 3">
    <name type="scientific">Sphingobacterium athyrii</name>
    <dbReference type="NCBI Taxonomy" id="2152717"/>
    <lineage>
        <taxon>Bacteria</taxon>
        <taxon>Pseudomonadati</taxon>
        <taxon>Bacteroidota</taxon>
        <taxon>Sphingobacteriia</taxon>
        <taxon>Sphingobacteriales</taxon>
        <taxon>Sphingobacteriaceae</taxon>
        <taxon>Sphingobacterium</taxon>
    </lineage>
</organism>
<accession>A0A363NV57</accession>
<feature type="domain" description="DUF695" evidence="1">
    <location>
        <begin position="240"/>
        <end position="362"/>
    </location>
</feature>
<name>A0A363NV57_9SPHI</name>
<dbReference type="AlphaFoldDB" id="A0A363NV57"/>
<dbReference type="OrthoDB" id="9151249at2"/>
<sequence>MGFLNNIFGKKENKKDSIQDFWNWFTKNEQAFFQTVKNSDDIDQNFFSKLSPRIDALRKELYFLTGMYNDNTAELVITPDGVVKNIAFVEALVDAAPPLPNWKFTALKPAIEDMEKFKITMYGFSFDINTMYFYPIEHRYRPDDVDIIIVHPDYTEENKANIAHGVEIFLDNYIGELNSIITIDNLNVTSSQQATGELIPLNKLKDYLIWREKEFIEKYTDIRHEIENDSYAAFEGVMENDLPILAIINTTLLDWDGKASHPWIVTLRINYDGTATNGMPDQKTYDLMDKFEDELMASLPHDIGYLNIGRETADNLREVYLACTEFRKSSQTIDQLITQYQNQLQIDYTIYKDKYWKSFERFNRTVE</sequence>
<dbReference type="Pfam" id="PF05117">
    <property type="entry name" value="DUF695"/>
    <property type="match status" value="1"/>
</dbReference>
<evidence type="ECO:0000313" key="3">
    <source>
        <dbReference type="Proteomes" id="UP000250831"/>
    </source>
</evidence>
<dbReference type="Proteomes" id="UP000250831">
    <property type="component" value="Unassembled WGS sequence"/>
</dbReference>
<protein>
    <submittedName>
        <fullName evidence="2">DUF695 domain-containing protein</fullName>
    </submittedName>
</protein>